<dbReference type="AlphaFoldDB" id="A0A0C2BGV8"/>
<sequence>VRLRKLADVVKRSTEPSAANGTRRDCVRLRGLPYEARVEHVVEFLGEHARFIQFQGVHMVFNSQGELRERSINRLFIEKGMKF</sequence>
<keyword evidence="2" id="KW-1185">Reference proteome</keyword>
<protein>
    <submittedName>
        <fullName evidence="1">Uncharacterized protein</fullName>
    </submittedName>
</protein>
<dbReference type="OrthoDB" id="431068at2759"/>
<evidence type="ECO:0000313" key="1">
    <source>
        <dbReference type="EMBL" id="KIH42983.1"/>
    </source>
</evidence>
<proteinExistence type="predicted"/>
<reference evidence="1 2" key="1">
    <citation type="submission" date="2013-12" db="EMBL/GenBank/DDBJ databases">
        <title>Draft genome of the parsitic nematode Ancylostoma duodenale.</title>
        <authorList>
            <person name="Mitreva M."/>
        </authorList>
    </citation>
    <scope>NUCLEOTIDE SEQUENCE [LARGE SCALE GENOMIC DNA]</scope>
    <source>
        <strain evidence="1 2">Zhejiang</strain>
    </source>
</reference>
<dbReference type="Proteomes" id="UP000054047">
    <property type="component" value="Unassembled WGS sequence"/>
</dbReference>
<organism evidence="1 2">
    <name type="scientific">Ancylostoma duodenale</name>
    <dbReference type="NCBI Taxonomy" id="51022"/>
    <lineage>
        <taxon>Eukaryota</taxon>
        <taxon>Metazoa</taxon>
        <taxon>Ecdysozoa</taxon>
        <taxon>Nematoda</taxon>
        <taxon>Chromadorea</taxon>
        <taxon>Rhabditida</taxon>
        <taxon>Rhabditina</taxon>
        <taxon>Rhabditomorpha</taxon>
        <taxon>Strongyloidea</taxon>
        <taxon>Ancylostomatidae</taxon>
        <taxon>Ancylostomatinae</taxon>
        <taxon>Ancylostoma</taxon>
    </lineage>
</organism>
<dbReference type="InterPro" id="IPR012677">
    <property type="entry name" value="Nucleotide-bd_a/b_plait_sf"/>
</dbReference>
<gene>
    <name evidence="1" type="ORF">ANCDUO_27025</name>
</gene>
<dbReference type="EMBL" id="KN790284">
    <property type="protein sequence ID" value="KIH42983.1"/>
    <property type="molecule type" value="Genomic_DNA"/>
</dbReference>
<accession>A0A0C2BGV8</accession>
<feature type="non-terminal residue" evidence="1">
    <location>
        <position position="1"/>
    </location>
</feature>
<name>A0A0C2BGV8_9BILA</name>
<dbReference type="Gene3D" id="3.30.70.330">
    <property type="match status" value="1"/>
</dbReference>
<evidence type="ECO:0000313" key="2">
    <source>
        <dbReference type="Proteomes" id="UP000054047"/>
    </source>
</evidence>